<dbReference type="SUPFAM" id="SSF56436">
    <property type="entry name" value="C-type lectin-like"/>
    <property type="match status" value="1"/>
</dbReference>
<protein>
    <submittedName>
        <fullName evidence="1">Macrophage mannose receptor 1</fullName>
    </submittedName>
</protein>
<dbReference type="InterPro" id="IPR016186">
    <property type="entry name" value="C-type_lectin-like/link_sf"/>
</dbReference>
<evidence type="ECO:0000313" key="1">
    <source>
        <dbReference type="EMBL" id="EKC36451.1"/>
    </source>
</evidence>
<dbReference type="Pfam" id="PF00059">
    <property type="entry name" value="Lectin_C"/>
    <property type="match status" value="1"/>
</dbReference>
<dbReference type="Gene3D" id="3.10.100.10">
    <property type="entry name" value="Mannose-Binding Protein A, subunit A"/>
    <property type="match status" value="1"/>
</dbReference>
<proteinExistence type="predicted"/>
<dbReference type="CDD" id="cd00037">
    <property type="entry name" value="CLECT"/>
    <property type="match status" value="1"/>
</dbReference>
<dbReference type="EMBL" id="JH816392">
    <property type="protein sequence ID" value="EKC36451.1"/>
    <property type="molecule type" value="Genomic_DNA"/>
</dbReference>
<dbReference type="PROSITE" id="PS50041">
    <property type="entry name" value="C_TYPE_LECTIN_2"/>
    <property type="match status" value="1"/>
</dbReference>
<accession>K1RPZ8</accession>
<dbReference type="HOGENOM" id="CLU_1628653_0_0_1"/>
<dbReference type="PANTHER" id="PTHR22803">
    <property type="entry name" value="MANNOSE, PHOSPHOLIPASE, LECTIN RECEPTOR RELATED"/>
    <property type="match status" value="1"/>
</dbReference>
<dbReference type="InterPro" id="IPR001304">
    <property type="entry name" value="C-type_lectin-like"/>
</dbReference>
<sequence>MTANQDTIISGCLCLSQLAFYGEQRTWNEAYSICVQHGGLLVSVNSSEMYDMMGDFSKGSPWKTATGINEPVWIGIHATDSQGQSLEWADCVPTTWTQWHPSEPKSPDIYQCAYLKSFTTNMWMDICSETKNFICENIDSGACSSPLVSCYEGEHSFPSNNSN</sequence>
<keyword evidence="1" id="KW-0675">Receptor</keyword>
<organism evidence="1">
    <name type="scientific">Magallana gigas</name>
    <name type="common">Pacific oyster</name>
    <name type="synonym">Crassostrea gigas</name>
    <dbReference type="NCBI Taxonomy" id="29159"/>
    <lineage>
        <taxon>Eukaryota</taxon>
        <taxon>Metazoa</taxon>
        <taxon>Spiralia</taxon>
        <taxon>Lophotrochozoa</taxon>
        <taxon>Mollusca</taxon>
        <taxon>Bivalvia</taxon>
        <taxon>Autobranchia</taxon>
        <taxon>Pteriomorphia</taxon>
        <taxon>Ostreida</taxon>
        <taxon>Ostreoidea</taxon>
        <taxon>Ostreidae</taxon>
        <taxon>Magallana</taxon>
    </lineage>
</organism>
<dbReference type="SMART" id="SM00034">
    <property type="entry name" value="CLECT"/>
    <property type="match status" value="1"/>
</dbReference>
<dbReference type="InterPro" id="IPR016187">
    <property type="entry name" value="CTDL_fold"/>
</dbReference>
<name>K1RPZ8_MAGGI</name>
<reference evidence="1" key="1">
    <citation type="journal article" date="2012" name="Nature">
        <title>The oyster genome reveals stress adaptation and complexity of shell formation.</title>
        <authorList>
            <person name="Zhang G."/>
            <person name="Fang X."/>
            <person name="Guo X."/>
            <person name="Li L."/>
            <person name="Luo R."/>
            <person name="Xu F."/>
            <person name="Yang P."/>
            <person name="Zhang L."/>
            <person name="Wang X."/>
            <person name="Qi H."/>
            <person name="Xiong Z."/>
            <person name="Que H."/>
            <person name="Xie Y."/>
            <person name="Holland P.W."/>
            <person name="Paps J."/>
            <person name="Zhu Y."/>
            <person name="Wu F."/>
            <person name="Chen Y."/>
            <person name="Wang J."/>
            <person name="Peng C."/>
            <person name="Meng J."/>
            <person name="Yang L."/>
            <person name="Liu J."/>
            <person name="Wen B."/>
            <person name="Zhang N."/>
            <person name="Huang Z."/>
            <person name="Zhu Q."/>
            <person name="Feng Y."/>
            <person name="Mount A."/>
            <person name="Hedgecock D."/>
            <person name="Xu Z."/>
            <person name="Liu Y."/>
            <person name="Domazet-Loso T."/>
            <person name="Du Y."/>
            <person name="Sun X."/>
            <person name="Zhang S."/>
            <person name="Liu B."/>
            <person name="Cheng P."/>
            <person name="Jiang X."/>
            <person name="Li J."/>
            <person name="Fan D."/>
            <person name="Wang W."/>
            <person name="Fu W."/>
            <person name="Wang T."/>
            <person name="Wang B."/>
            <person name="Zhang J."/>
            <person name="Peng Z."/>
            <person name="Li Y."/>
            <person name="Li N."/>
            <person name="Wang J."/>
            <person name="Chen M."/>
            <person name="He Y."/>
            <person name="Tan F."/>
            <person name="Song X."/>
            <person name="Zheng Q."/>
            <person name="Huang R."/>
            <person name="Yang H."/>
            <person name="Du X."/>
            <person name="Chen L."/>
            <person name="Yang M."/>
            <person name="Gaffney P.M."/>
            <person name="Wang S."/>
            <person name="Luo L."/>
            <person name="She Z."/>
            <person name="Ming Y."/>
            <person name="Huang W."/>
            <person name="Zhang S."/>
            <person name="Huang B."/>
            <person name="Zhang Y."/>
            <person name="Qu T."/>
            <person name="Ni P."/>
            <person name="Miao G."/>
            <person name="Wang J."/>
            <person name="Wang Q."/>
            <person name="Steinberg C.E."/>
            <person name="Wang H."/>
            <person name="Li N."/>
            <person name="Qian L."/>
            <person name="Zhang G."/>
            <person name="Li Y."/>
            <person name="Yang H."/>
            <person name="Liu X."/>
            <person name="Wang J."/>
            <person name="Yin Y."/>
            <person name="Wang J."/>
        </authorList>
    </citation>
    <scope>NUCLEOTIDE SEQUENCE [LARGE SCALE GENOMIC DNA]</scope>
    <source>
        <strain evidence="1">05x7-T-G4-1.051#20</strain>
    </source>
</reference>
<gene>
    <name evidence="1" type="ORF">CGI_10018514</name>
</gene>
<dbReference type="AlphaFoldDB" id="K1RPZ8"/>
<dbReference type="InterPro" id="IPR050111">
    <property type="entry name" value="C-type_lectin/snaclec_domain"/>
</dbReference>
<dbReference type="InParanoid" id="K1RPZ8"/>